<gene>
    <name evidence="7" type="ORF">HGP28_02365</name>
</gene>
<evidence type="ECO:0000256" key="1">
    <source>
        <dbReference type="ARBA" id="ARBA00005384"/>
    </source>
</evidence>
<dbReference type="GO" id="GO:0008483">
    <property type="term" value="F:transaminase activity"/>
    <property type="evidence" value="ECO:0007669"/>
    <property type="project" value="UniProtKB-KW"/>
</dbReference>
<dbReference type="EMBL" id="JABAIK010000002">
    <property type="protein sequence ID" value="NLS11732.1"/>
    <property type="molecule type" value="Genomic_DNA"/>
</dbReference>
<dbReference type="CDD" id="cd07377">
    <property type="entry name" value="WHTH_GntR"/>
    <property type="match status" value="1"/>
</dbReference>
<comment type="caution">
    <text evidence="7">The sequence shown here is derived from an EMBL/GenBank/DDBJ whole genome shotgun (WGS) entry which is preliminary data.</text>
</comment>
<evidence type="ECO:0000256" key="4">
    <source>
        <dbReference type="ARBA" id="ARBA00023125"/>
    </source>
</evidence>
<dbReference type="Proteomes" id="UP000535589">
    <property type="component" value="Unassembled WGS sequence"/>
</dbReference>
<accession>A0A7X8TNI5</accession>
<evidence type="ECO:0000259" key="6">
    <source>
        <dbReference type="PROSITE" id="PS50949"/>
    </source>
</evidence>
<dbReference type="Gene3D" id="3.40.640.10">
    <property type="entry name" value="Type I PLP-dependent aspartate aminotransferase-like (Major domain)"/>
    <property type="match status" value="1"/>
</dbReference>
<evidence type="ECO:0000256" key="2">
    <source>
        <dbReference type="ARBA" id="ARBA00022898"/>
    </source>
</evidence>
<keyword evidence="2" id="KW-0663">Pyridoxal phosphate</keyword>
<dbReference type="InterPro" id="IPR015424">
    <property type="entry name" value="PyrdxlP-dep_Trfase"/>
</dbReference>
<dbReference type="CDD" id="cd00609">
    <property type="entry name" value="AAT_like"/>
    <property type="match status" value="1"/>
</dbReference>
<evidence type="ECO:0000256" key="3">
    <source>
        <dbReference type="ARBA" id="ARBA00023015"/>
    </source>
</evidence>
<feature type="domain" description="HTH gntR-type" evidence="6">
    <location>
        <begin position="15"/>
        <end position="83"/>
    </location>
</feature>
<dbReference type="Gene3D" id="1.10.10.10">
    <property type="entry name" value="Winged helix-like DNA-binding domain superfamily/Winged helix DNA-binding domain"/>
    <property type="match status" value="1"/>
</dbReference>
<dbReference type="PANTHER" id="PTHR46577">
    <property type="entry name" value="HTH-TYPE TRANSCRIPTIONAL REGULATORY PROTEIN GABR"/>
    <property type="match status" value="1"/>
</dbReference>
<organism evidence="7 8">
    <name type="scientific">Vibrio agarilyticus</name>
    <dbReference type="NCBI Taxonomy" id="2726741"/>
    <lineage>
        <taxon>Bacteria</taxon>
        <taxon>Pseudomonadati</taxon>
        <taxon>Pseudomonadota</taxon>
        <taxon>Gammaproteobacteria</taxon>
        <taxon>Vibrionales</taxon>
        <taxon>Vibrionaceae</taxon>
        <taxon>Vibrio</taxon>
    </lineage>
</organism>
<dbReference type="AlphaFoldDB" id="A0A7X8TNI5"/>
<dbReference type="GO" id="GO:0003700">
    <property type="term" value="F:DNA-binding transcription factor activity"/>
    <property type="evidence" value="ECO:0007669"/>
    <property type="project" value="InterPro"/>
</dbReference>
<evidence type="ECO:0000256" key="5">
    <source>
        <dbReference type="ARBA" id="ARBA00023163"/>
    </source>
</evidence>
<dbReference type="GO" id="GO:0030170">
    <property type="term" value="F:pyridoxal phosphate binding"/>
    <property type="evidence" value="ECO:0007669"/>
    <property type="project" value="InterPro"/>
</dbReference>
<protein>
    <submittedName>
        <fullName evidence="7">PLP-dependent aminotransferase family protein</fullName>
    </submittedName>
</protein>
<sequence>MAIDYQCFIEFDSNRSLQEQVREYLVNAILVGTFVPDQALPSCRKLSQQLKVSRNTVSLVYESLLDDGYLVSRPRSGYYLSDSYKKNHDESDIHISGDEENSASVAPNWHSKIKVNTHQFPRIVKPSQWSCYKYPFIYGQPYIDEFPLAHWREASRRVIADSHDHSWLCDKVDKDVALLVEQIRTRVLPQRGIHANNDEILITIGSQNGLYLLSQLLMDRNSRVGVENPGYKEAYNIFGLAGAQLHPHQVDEEGLKLNSLSPMCDCFYVTPSHQAPTGVTMSPQRRKALLDLVYRNDAILIEDDYDSNSNFELNPAPALKAQDKSGRVIYVSSFSKILAPGLRLGFIVASEELIYELRALRRLMFRHPPTRLQMEMAHFIAQGYYDSFVRRFRENTRQRWNIINEAVSQYIPYCERLAKNELSNALWLQTPDRVTSQMLVSRAAQHGVLVETGHSHFMTSIKPNRQSNDVSPLTTSKMSMSHDANRYFRLGFHSIDKDRIQPGIIELAKAFDGLT</sequence>
<dbReference type="InterPro" id="IPR004839">
    <property type="entry name" value="Aminotransferase_I/II_large"/>
</dbReference>
<comment type="similarity">
    <text evidence="1">In the C-terminal section; belongs to the class-I pyridoxal-phosphate-dependent aminotransferase family.</text>
</comment>
<dbReference type="InterPro" id="IPR000524">
    <property type="entry name" value="Tscrpt_reg_HTH_GntR"/>
</dbReference>
<dbReference type="GO" id="GO:0003677">
    <property type="term" value="F:DNA binding"/>
    <property type="evidence" value="ECO:0007669"/>
    <property type="project" value="UniProtKB-KW"/>
</dbReference>
<dbReference type="RefSeq" id="WP_168834843.1">
    <property type="nucleotide sequence ID" value="NZ_JABAIK010000002.1"/>
</dbReference>
<name>A0A7X8TNI5_9VIBR</name>
<dbReference type="SUPFAM" id="SSF53383">
    <property type="entry name" value="PLP-dependent transferases"/>
    <property type="match status" value="1"/>
</dbReference>
<keyword evidence="7" id="KW-0808">Transferase</keyword>
<evidence type="ECO:0000313" key="7">
    <source>
        <dbReference type="EMBL" id="NLS11732.1"/>
    </source>
</evidence>
<dbReference type="SUPFAM" id="SSF46785">
    <property type="entry name" value="Winged helix' DNA-binding domain"/>
    <property type="match status" value="1"/>
</dbReference>
<proteinExistence type="inferred from homology"/>
<reference evidence="7 8" key="1">
    <citation type="submission" date="2020-04" db="EMBL/GenBank/DDBJ databases">
        <title>Vibrio sp. SM6, a novel species isolated from seawater.</title>
        <authorList>
            <person name="Wang X."/>
        </authorList>
    </citation>
    <scope>NUCLEOTIDE SEQUENCE [LARGE SCALE GENOMIC DNA]</scope>
    <source>
        <strain evidence="7 8">SM6</strain>
    </source>
</reference>
<dbReference type="InterPro" id="IPR051446">
    <property type="entry name" value="HTH_trans_reg/aminotransferase"/>
</dbReference>
<keyword evidence="5" id="KW-0804">Transcription</keyword>
<dbReference type="PROSITE" id="PS50949">
    <property type="entry name" value="HTH_GNTR"/>
    <property type="match status" value="1"/>
</dbReference>
<dbReference type="PANTHER" id="PTHR46577:SF1">
    <property type="entry name" value="HTH-TYPE TRANSCRIPTIONAL REGULATORY PROTEIN GABR"/>
    <property type="match status" value="1"/>
</dbReference>
<keyword evidence="3" id="KW-0805">Transcription regulation</keyword>
<keyword evidence="4" id="KW-0238">DNA-binding</keyword>
<dbReference type="Pfam" id="PF00392">
    <property type="entry name" value="GntR"/>
    <property type="match status" value="1"/>
</dbReference>
<evidence type="ECO:0000313" key="8">
    <source>
        <dbReference type="Proteomes" id="UP000535589"/>
    </source>
</evidence>
<dbReference type="InterPro" id="IPR015421">
    <property type="entry name" value="PyrdxlP-dep_Trfase_major"/>
</dbReference>
<dbReference type="SMART" id="SM00345">
    <property type="entry name" value="HTH_GNTR"/>
    <property type="match status" value="1"/>
</dbReference>
<dbReference type="InterPro" id="IPR036390">
    <property type="entry name" value="WH_DNA-bd_sf"/>
</dbReference>
<dbReference type="Pfam" id="PF00155">
    <property type="entry name" value="Aminotran_1_2"/>
    <property type="match status" value="1"/>
</dbReference>
<keyword evidence="8" id="KW-1185">Reference proteome</keyword>
<dbReference type="InterPro" id="IPR036388">
    <property type="entry name" value="WH-like_DNA-bd_sf"/>
</dbReference>
<keyword evidence="7" id="KW-0032">Aminotransferase</keyword>